<sequence>MRRNRGRHRSQEARDWNLLQVATLAGVIVAIVVAVPAFLGSAAEKDAVRVEESANVIAQRAADEGERVNRDNLDRDRKKYASMVTMRIVDQPTESERTVGAGTTFVVEDRAPKDILSLELLASHDAAMGGDGMPDGTVSLSTSRRIPACTAVTFAIPEDFDLADHEDGALRGQRLIMHDLAMLFFQDSAHWQLLYDNGALAGESDADYSVRRSRTKTDVGQLVYVGEEPLGDCGTGD</sequence>
<keyword evidence="1" id="KW-1133">Transmembrane helix</keyword>
<dbReference type="Proteomes" id="UP000482960">
    <property type="component" value="Unassembled WGS sequence"/>
</dbReference>
<comment type="caution">
    <text evidence="2">The sequence shown here is derived from an EMBL/GenBank/DDBJ whole genome shotgun (WGS) entry which is preliminary data.</text>
</comment>
<keyword evidence="3" id="KW-1185">Reference proteome</keyword>
<evidence type="ECO:0000256" key="1">
    <source>
        <dbReference type="SAM" id="Phobius"/>
    </source>
</evidence>
<dbReference type="AlphaFoldDB" id="A0A6V8L5B7"/>
<keyword evidence="1" id="KW-0812">Transmembrane</keyword>
<keyword evidence="1" id="KW-0472">Membrane</keyword>
<dbReference type="EMBL" id="BLPG01000001">
    <property type="protein sequence ID" value="GFJ89326.1"/>
    <property type="molecule type" value="Genomic_DNA"/>
</dbReference>
<proteinExistence type="predicted"/>
<name>A0A6V8L5B7_9ACTN</name>
<reference evidence="2 3" key="1">
    <citation type="submission" date="2020-03" db="EMBL/GenBank/DDBJ databases">
        <title>Whole genome shotgun sequence of Phytohabitans rumicis NBRC 108638.</title>
        <authorList>
            <person name="Komaki H."/>
            <person name="Tamura T."/>
        </authorList>
    </citation>
    <scope>NUCLEOTIDE SEQUENCE [LARGE SCALE GENOMIC DNA]</scope>
    <source>
        <strain evidence="2 3">NBRC 108638</strain>
    </source>
</reference>
<feature type="transmembrane region" description="Helical" evidence="1">
    <location>
        <begin position="21"/>
        <end position="39"/>
    </location>
</feature>
<reference evidence="2 3" key="2">
    <citation type="submission" date="2020-03" db="EMBL/GenBank/DDBJ databases">
        <authorList>
            <person name="Ichikawa N."/>
            <person name="Kimura A."/>
            <person name="Kitahashi Y."/>
            <person name="Uohara A."/>
        </authorList>
    </citation>
    <scope>NUCLEOTIDE SEQUENCE [LARGE SCALE GENOMIC DNA]</scope>
    <source>
        <strain evidence="2 3">NBRC 108638</strain>
    </source>
</reference>
<accession>A0A6V8L5B7</accession>
<protein>
    <submittedName>
        <fullName evidence="2">Uncharacterized protein</fullName>
    </submittedName>
</protein>
<gene>
    <name evidence="2" type="ORF">Prum_029680</name>
</gene>
<evidence type="ECO:0000313" key="2">
    <source>
        <dbReference type="EMBL" id="GFJ89326.1"/>
    </source>
</evidence>
<organism evidence="2 3">
    <name type="scientific">Phytohabitans rumicis</name>
    <dbReference type="NCBI Taxonomy" id="1076125"/>
    <lineage>
        <taxon>Bacteria</taxon>
        <taxon>Bacillati</taxon>
        <taxon>Actinomycetota</taxon>
        <taxon>Actinomycetes</taxon>
        <taxon>Micromonosporales</taxon>
        <taxon>Micromonosporaceae</taxon>
    </lineage>
</organism>
<evidence type="ECO:0000313" key="3">
    <source>
        <dbReference type="Proteomes" id="UP000482960"/>
    </source>
</evidence>